<evidence type="ECO:0008006" key="3">
    <source>
        <dbReference type="Google" id="ProtNLM"/>
    </source>
</evidence>
<organism evidence="1 2">
    <name type="scientific">Nocardioides luteus</name>
    <dbReference type="NCBI Taxonomy" id="1844"/>
    <lineage>
        <taxon>Bacteria</taxon>
        <taxon>Bacillati</taxon>
        <taxon>Actinomycetota</taxon>
        <taxon>Actinomycetes</taxon>
        <taxon>Propionibacteriales</taxon>
        <taxon>Nocardioidaceae</taxon>
        <taxon>Nocardioides</taxon>
    </lineage>
</organism>
<dbReference type="Proteomes" id="UP000033772">
    <property type="component" value="Unassembled WGS sequence"/>
</dbReference>
<dbReference type="EMBL" id="JZDQ02000033">
    <property type="protein sequence ID" value="OIJ24783.1"/>
    <property type="molecule type" value="Genomic_DNA"/>
</dbReference>
<protein>
    <recommendedName>
        <fullName evidence="3">DUF1795 domain-containing protein</fullName>
    </recommendedName>
</protein>
<comment type="caution">
    <text evidence="1">The sequence shown here is derived from an EMBL/GenBank/DDBJ whole genome shotgun (WGS) entry which is preliminary data.</text>
</comment>
<reference evidence="1" key="1">
    <citation type="submission" date="2016-10" db="EMBL/GenBank/DDBJ databases">
        <title>Draft Genome Sequence of Nocardioides luteus Strain BAFB, an Alkane-Degrading Bacterium Isolated from JP-7 Polluted Soil.</title>
        <authorList>
            <person name="Brown L."/>
            <person name="Ruiz O.N."/>
            <person name="Gunasekera T."/>
        </authorList>
    </citation>
    <scope>NUCLEOTIDE SEQUENCE [LARGE SCALE GENOMIC DNA]</scope>
    <source>
        <strain evidence="1">BAFB</strain>
    </source>
</reference>
<dbReference type="AlphaFoldDB" id="A0A1J4N1I0"/>
<name>A0A1J4N1I0_9ACTN</name>
<evidence type="ECO:0000313" key="2">
    <source>
        <dbReference type="Proteomes" id="UP000033772"/>
    </source>
</evidence>
<sequence length="144" mass="15299">MTVSDTQAAPMTLPDGWESVDPPEGVRFLALAPESGTFRANITVTAQTNGDLGFRDWQVGSEMAFAQMLPGYTPIDLERLTIAGQEAGRRLAMYDGPGGSALTMEQWFVAIDGVGHTLTATVVTSDYATWAAQIDATAATWSPA</sequence>
<accession>A0A1J4N1I0</accession>
<keyword evidence="2" id="KW-1185">Reference proteome</keyword>
<dbReference type="STRING" id="1844.UG56_021085"/>
<gene>
    <name evidence="1" type="ORF">UG56_021085</name>
</gene>
<evidence type="ECO:0000313" key="1">
    <source>
        <dbReference type="EMBL" id="OIJ24783.1"/>
    </source>
</evidence>
<proteinExistence type="predicted"/>
<dbReference type="Gene3D" id="3.40.1000.10">
    <property type="entry name" value="Mog1/PsbP, alpha/beta/alpha sandwich"/>
    <property type="match status" value="1"/>
</dbReference>